<gene>
    <name evidence="2" type="ORF">H4R34_001848</name>
</gene>
<dbReference type="Proteomes" id="UP001151582">
    <property type="component" value="Unassembled WGS sequence"/>
</dbReference>
<dbReference type="GO" id="GO:0003677">
    <property type="term" value="F:DNA binding"/>
    <property type="evidence" value="ECO:0007669"/>
    <property type="project" value="InterPro"/>
</dbReference>
<dbReference type="EMBL" id="JANBQB010000103">
    <property type="protein sequence ID" value="KAJ1982041.1"/>
    <property type="molecule type" value="Genomic_DNA"/>
</dbReference>
<feature type="compositionally biased region" description="Polar residues" evidence="1">
    <location>
        <begin position="731"/>
        <end position="747"/>
    </location>
</feature>
<protein>
    <recommendedName>
        <fullName evidence="4">SAP domain-containing protein</fullName>
    </recommendedName>
</protein>
<feature type="compositionally biased region" description="Low complexity" evidence="1">
    <location>
        <begin position="221"/>
        <end position="236"/>
    </location>
</feature>
<keyword evidence="3" id="KW-1185">Reference proteome</keyword>
<name>A0A9W8B3V3_9FUNG</name>
<proteinExistence type="predicted"/>
<accession>A0A9W8B3V3</accession>
<reference evidence="2" key="1">
    <citation type="submission" date="2022-07" db="EMBL/GenBank/DDBJ databases">
        <title>Phylogenomic reconstructions and comparative analyses of Kickxellomycotina fungi.</title>
        <authorList>
            <person name="Reynolds N.K."/>
            <person name="Stajich J.E."/>
            <person name="Barry K."/>
            <person name="Grigoriev I.V."/>
            <person name="Crous P."/>
            <person name="Smith M.E."/>
        </authorList>
    </citation>
    <scope>NUCLEOTIDE SEQUENCE</scope>
    <source>
        <strain evidence="2">RSA 567</strain>
    </source>
</reference>
<feature type="region of interest" description="Disordered" evidence="1">
    <location>
        <begin position="384"/>
        <end position="404"/>
    </location>
</feature>
<feature type="compositionally biased region" description="Polar residues" evidence="1">
    <location>
        <begin position="680"/>
        <end position="702"/>
    </location>
</feature>
<dbReference type="PANTHER" id="PTHR13468">
    <property type="entry name" value="DEK PROTEIN"/>
    <property type="match status" value="1"/>
</dbReference>
<dbReference type="PANTHER" id="PTHR13468:SF1">
    <property type="entry name" value="PROTEIN DEK"/>
    <property type="match status" value="1"/>
</dbReference>
<dbReference type="GO" id="GO:2000779">
    <property type="term" value="P:regulation of double-strand break repair"/>
    <property type="evidence" value="ECO:0007669"/>
    <property type="project" value="TreeGrafter"/>
</dbReference>
<evidence type="ECO:0000313" key="2">
    <source>
        <dbReference type="EMBL" id="KAJ1982041.1"/>
    </source>
</evidence>
<evidence type="ECO:0000256" key="1">
    <source>
        <dbReference type="SAM" id="MobiDB-lite"/>
    </source>
</evidence>
<dbReference type="GO" id="GO:0005634">
    <property type="term" value="C:nucleus"/>
    <property type="evidence" value="ECO:0007669"/>
    <property type="project" value="TreeGrafter"/>
</dbReference>
<sequence>MPTSRTASAAQPATKTKTAYMPRATRTRAPKRVKRYEDAVGAFSEPAPVVSTRSSRGQHGAPKGHGVALRTFPEFAELVADSATHSDLLHALHRVLYNRPGSQRDLKTNLRAYHGMALDDLADVDLEAWYDWDALRSQEEDQGAKGTHSHAAFSPIVAGDDYQKIHAKLAKWTMAQLRQLSHSVNLPALKTKHQLVDALTRFLMKPGKANAAARPQKRATKPSTAAKGKKATATTKAKPKAHSAKERAATAEAPSARKRKRSADSSDEADAKKAKKQPTPEPQPRSGRKARAMNHGSIHTDGAKASKEKKEEKITATKPPLGVKLSSPTKPAFSDIEPAEIAAEEQPADHASQPGSPTADPQHLEGKIFSPYLPEETAGALSVSDVAPPATDGSPTPAAETGTPVLSATVEMVEDEEVMDKDRILAKAEAAAIESSLDATKPEQGSNPLATRTLPDSFASIYQDEPPLGFTNSPLANNLAHAFDATAAAAMDVDVTPIDEPMSLLPEQGATKDDEPESPHLTDGLVTPAAMAHTTPPLDATTTDTLLSEDAATTETEAIGGTGIAGLGAPDSVLMMESTVRTDTVEEVATYPSEIQEPLATLHHPPSVVANSTLRTGNVLIPESPVTEAASVTTTSTFPITTIRDNLRAMDDSRSESSVQVTMLESTNVDMGDDQRPMGQPSNRTYAPNSTPVITEPWSTPSPAAWPINLEASPKTTQAPPPAFPDLAASNPENLAATNPVVSQEPATHTGPGPNLDAEASPPIASRYQRSPSPLPSPPKSATIENGQMGINGSGRDGEALQFRVGHAPTPDFRVENKLKQTIHSLVQQASDPTVTAGDIRQRLFERLDAQYHTQAQSYLSQIDAWIDQALQAKVLIQDL</sequence>
<evidence type="ECO:0000313" key="3">
    <source>
        <dbReference type="Proteomes" id="UP001151582"/>
    </source>
</evidence>
<organism evidence="2 3">
    <name type="scientific">Dimargaris verticillata</name>
    <dbReference type="NCBI Taxonomy" id="2761393"/>
    <lineage>
        <taxon>Eukaryota</taxon>
        <taxon>Fungi</taxon>
        <taxon>Fungi incertae sedis</taxon>
        <taxon>Zoopagomycota</taxon>
        <taxon>Kickxellomycotina</taxon>
        <taxon>Dimargaritomycetes</taxon>
        <taxon>Dimargaritales</taxon>
        <taxon>Dimargaritaceae</taxon>
        <taxon>Dimargaris</taxon>
    </lineage>
</organism>
<dbReference type="OrthoDB" id="10248551at2759"/>
<feature type="compositionally biased region" description="Basic and acidic residues" evidence="1">
    <location>
        <begin position="301"/>
        <end position="315"/>
    </location>
</feature>
<feature type="compositionally biased region" description="Basic and acidic residues" evidence="1">
    <location>
        <begin position="510"/>
        <end position="520"/>
    </location>
</feature>
<dbReference type="GO" id="GO:0006325">
    <property type="term" value="P:chromatin organization"/>
    <property type="evidence" value="ECO:0007669"/>
    <property type="project" value="InterPro"/>
</dbReference>
<comment type="caution">
    <text evidence="2">The sequence shown here is derived from an EMBL/GenBank/DDBJ whole genome shotgun (WGS) entry which is preliminary data.</text>
</comment>
<feature type="region of interest" description="Disordered" evidence="1">
    <location>
        <begin position="669"/>
        <end position="798"/>
    </location>
</feature>
<feature type="region of interest" description="Disordered" evidence="1">
    <location>
        <begin position="501"/>
        <end position="523"/>
    </location>
</feature>
<dbReference type="AlphaFoldDB" id="A0A9W8B3V3"/>
<feature type="region of interest" description="Disordered" evidence="1">
    <location>
        <begin position="207"/>
        <end position="365"/>
    </location>
</feature>
<dbReference type="GO" id="GO:0042393">
    <property type="term" value="F:histone binding"/>
    <property type="evidence" value="ECO:0007669"/>
    <property type="project" value="TreeGrafter"/>
</dbReference>
<dbReference type="InterPro" id="IPR044198">
    <property type="entry name" value="DEK"/>
</dbReference>
<evidence type="ECO:0008006" key="4">
    <source>
        <dbReference type="Google" id="ProtNLM"/>
    </source>
</evidence>